<keyword evidence="19" id="KW-1185">Reference proteome</keyword>
<dbReference type="InterPro" id="IPR027417">
    <property type="entry name" value="P-loop_NTPase"/>
</dbReference>
<evidence type="ECO:0000259" key="17">
    <source>
        <dbReference type="PROSITE" id="PS51194"/>
    </source>
</evidence>
<evidence type="ECO:0000256" key="5">
    <source>
        <dbReference type="ARBA" id="ARBA00022763"/>
    </source>
</evidence>
<dbReference type="InterPro" id="IPR041471">
    <property type="entry name" value="UvrB_inter"/>
</dbReference>
<dbReference type="Pfam" id="PF00271">
    <property type="entry name" value="Helicase_C"/>
    <property type="match status" value="1"/>
</dbReference>
<evidence type="ECO:0000256" key="1">
    <source>
        <dbReference type="ARBA" id="ARBA00004496"/>
    </source>
</evidence>
<evidence type="ECO:0000259" key="16">
    <source>
        <dbReference type="PROSITE" id="PS51192"/>
    </source>
</evidence>
<evidence type="ECO:0000256" key="3">
    <source>
        <dbReference type="ARBA" id="ARBA00022490"/>
    </source>
</evidence>
<dbReference type="PANTHER" id="PTHR24029:SF0">
    <property type="entry name" value="UVRABC SYSTEM PROTEIN B"/>
    <property type="match status" value="1"/>
</dbReference>
<dbReference type="Gene3D" id="3.40.50.300">
    <property type="entry name" value="P-loop containing nucleotide triphosphate hydrolases"/>
    <property type="match status" value="3"/>
</dbReference>
<comment type="similarity">
    <text evidence="2 13 14">Belongs to the UvrB family.</text>
</comment>
<dbReference type="CDD" id="cd17916">
    <property type="entry name" value="DEXHc_UvrB"/>
    <property type="match status" value="1"/>
</dbReference>
<keyword evidence="6 13" id="KW-0228">DNA excision</keyword>
<dbReference type="InterPro" id="IPR001943">
    <property type="entry name" value="UVR_dom"/>
</dbReference>
<dbReference type="PROSITE" id="PS50151">
    <property type="entry name" value="UVR"/>
    <property type="match status" value="1"/>
</dbReference>
<evidence type="ECO:0000259" key="15">
    <source>
        <dbReference type="PROSITE" id="PS50151"/>
    </source>
</evidence>
<dbReference type="OrthoDB" id="9806651at2"/>
<keyword evidence="8 13" id="KW-0267">Excision nuclease</keyword>
<evidence type="ECO:0000256" key="7">
    <source>
        <dbReference type="ARBA" id="ARBA00022840"/>
    </source>
</evidence>
<dbReference type="NCBIfam" id="TIGR00631">
    <property type="entry name" value="uvrb"/>
    <property type="match status" value="1"/>
</dbReference>
<dbReference type="InterPro" id="IPR036876">
    <property type="entry name" value="UVR_dom_sf"/>
</dbReference>
<dbReference type="InterPro" id="IPR004807">
    <property type="entry name" value="UvrB"/>
</dbReference>
<dbReference type="GO" id="GO:0005524">
    <property type="term" value="F:ATP binding"/>
    <property type="evidence" value="ECO:0007669"/>
    <property type="project" value="UniProtKB-UniRule"/>
</dbReference>
<feature type="domain" description="Helicase ATP-binding" evidence="16">
    <location>
        <begin position="29"/>
        <end position="162"/>
    </location>
</feature>
<evidence type="ECO:0000256" key="14">
    <source>
        <dbReference type="RuleBase" id="RU003587"/>
    </source>
</evidence>
<accession>A0A1M6QKD3</accession>
<evidence type="ECO:0000256" key="12">
    <source>
        <dbReference type="ARBA" id="ARBA00029504"/>
    </source>
</evidence>
<keyword evidence="5 13" id="KW-0227">DNA damage</keyword>
<dbReference type="GO" id="GO:0006289">
    <property type="term" value="P:nucleotide-excision repair"/>
    <property type="evidence" value="ECO:0007669"/>
    <property type="project" value="UniProtKB-UniRule"/>
</dbReference>
<evidence type="ECO:0000256" key="8">
    <source>
        <dbReference type="ARBA" id="ARBA00022881"/>
    </source>
</evidence>
<comment type="function">
    <text evidence="13">The UvrABC repair system catalyzes the recognition and processing of DNA lesions. A damage recognition complex composed of 2 UvrA and 2 UvrB subunits scans DNA for abnormalities. Upon binding of the UvrA(2)B(2) complex to a putative damaged site, the DNA wraps around one UvrB monomer. DNA wrap is dependent on ATP binding by UvrB and probably causes local melting of the DNA helix, facilitating insertion of UvrB beta-hairpin between the DNA strands. Then UvrB probes one DNA strand for the presence of a lesion. If a lesion is found the UvrA subunits dissociate and the UvrB-DNA preincision complex is formed. This complex is subsequently bound by UvrC and the second UvrB is released. If no lesion is found, the DNA wraps around the other UvrB subunit that will check the other stand for damage.</text>
</comment>
<organism evidence="18 19">
    <name type="scientific">Thermocrinis minervae</name>
    <dbReference type="NCBI Taxonomy" id="381751"/>
    <lineage>
        <taxon>Bacteria</taxon>
        <taxon>Pseudomonadati</taxon>
        <taxon>Aquificota</taxon>
        <taxon>Aquificia</taxon>
        <taxon>Aquificales</taxon>
        <taxon>Aquificaceae</taxon>
        <taxon>Thermocrinis</taxon>
    </lineage>
</organism>
<dbReference type="GO" id="GO:0009432">
    <property type="term" value="P:SOS response"/>
    <property type="evidence" value="ECO:0007669"/>
    <property type="project" value="UniProtKB-UniRule"/>
</dbReference>
<dbReference type="NCBIfam" id="NF003673">
    <property type="entry name" value="PRK05298.1"/>
    <property type="match status" value="1"/>
</dbReference>
<dbReference type="STRING" id="381751.SAMN05444391_0271"/>
<dbReference type="Proteomes" id="UP000189810">
    <property type="component" value="Chromosome I"/>
</dbReference>
<dbReference type="Gene3D" id="4.10.860.10">
    <property type="entry name" value="UVR domain"/>
    <property type="match status" value="1"/>
</dbReference>
<evidence type="ECO:0000256" key="6">
    <source>
        <dbReference type="ARBA" id="ARBA00022769"/>
    </source>
</evidence>
<name>A0A1M6QKD3_9AQUI</name>
<dbReference type="Pfam" id="PF17757">
    <property type="entry name" value="UvrB_inter"/>
    <property type="match status" value="1"/>
</dbReference>
<dbReference type="InterPro" id="IPR006935">
    <property type="entry name" value="Helicase/UvrB_N"/>
</dbReference>
<dbReference type="GO" id="GO:0003677">
    <property type="term" value="F:DNA binding"/>
    <property type="evidence" value="ECO:0007669"/>
    <property type="project" value="UniProtKB-UniRule"/>
</dbReference>
<dbReference type="AlphaFoldDB" id="A0A1M6QKD3"/>
<dbReference type="SMART" id="SM00490">
    <property type="entry name" value="HELICc"/>
    <property type="match status" value="1"/>
</dbReference>
<evidence type="ECO:0000256" key="13">
    <source>
        <dbReference type="HAMAP-Rule" id="MF_00204"/>
    </source>
</evidence>
<evidence type="ECO:0000256" key="2">
    <source>
        <dbReference type="ARBA" id="ARBA00008533"/>
    </source>
</evidence>
<evidence type="ECO:0000313" key="19">
    <source>
        <dbReference type="Proteomes" id="UP000189810"/>
    </source>
</evidence>
<dbReference type="SUPFAM" id="SSF46600">
    <property type="entry name" value="C-terminal UvrC-binding domain of UvrB"/>
    <property type="match status" value="1"/>
</dbReference>
<keyword evidence="4 13" id="KW-0547">Nucleotide-binding</keyword>
<dbReference type="InterPro" id="IPR014001">
    <property type="entry name" value="Helicase_ATP-bd"/>
</dbReference>
<evidence type="ECO:0000256" key="4">
    <source>
        <dbReference type="ARBA" id="ARBA00022741"/>
    </source>
</evidence>
<dbReference type="Pfam" id="PF04851">
    <property type="entry name" value="ResIII"/>
    <property type="match status" value="1"/>
</dbReference>
<feature type="short sequence motif" description="Beta-hairpin" evidence="13">
    <location>
        <begin position="95"/>
        <end position="118"/>
    </location>
</feature>
<dbReference type="SUPFAM" id="SSF52540">
    <property type="entry name" value="P-loop containing nucleoside triphosphate hydrolases"/>
    <property type="match status" value="2"/>
</dbReference>
<feature type="binding site" evidence="13">
    <location>
        <begin position="42"/>
        <end position="49"/>
    </location>
    <ligand>
        <name>ATP</name>
        <dbReference type="ChEBI" id="CHEBI:30616"/>
    </ligand>
</feature>
<comment type="subunit">
    <text evidence="11 13 14">Forms a heterotetramer with UvrA during the search for lesions. Interacts with UvrC in an incision complex.</text>
</comment>
<sequence length="664" mass="76951">MRVKEGTFELITHLKPAGDQTKAIRELLNNLERGVKEQVLLGATGTGKTFTIANVIAKWEKPTLVLCHNKILAAQLYRELKELFPNNAVEYFISYYDYYQPEAYIPEKDLYIEKDASINEVLERYRHSATVSVLERRDVIVVASVSCIYGLGHPDHYWNLRISVKVGDRISPTTLARKLVEIGYSRNDYSYKRATFSVRGNAIEVMPSEAEDYLVRIEFWDDEIEAITTLDPLNRHTISSLQKYTFFPASHYIAPRSIVEEALEQIERDLYERVKYFKSLGREVEAQRLYQRTMHDIEMIRELGYCKGIENYSRYFDGRKPGEPPYTLLDYFPEDFLLIVDESHVTIPQVRAMYNGDRSRKEKLVEYGWRLPSALDNRPLTFEEFLQRINQVIYVSATPSDWEIERSKGVIVEQIVRPTGLLDPEVEVRPTKGQLEDLLREIQERKKKGCKALVLTTTKRLAEDVADYLSERGIKAKYMHSDLDAIERAKVVKELRQGSIDVIVGVNLLREGLDLPEVCLVAILEADKEGFLRSYTSLIQTIGRAARNVMGKAILYADRVTPSMQRAIEETNRRRKIQEEYNKKHGIQPRSIVKPVKDLLAIEELDYVKLPTTIPKGISSEEDIIERINKLEKEMWEAAKKWEFEKAAKIRDEIKKLREMLNLV</sequence>
<comment type="domain">
    <text evidence="13">The beta-hairpin motif is involved in DNA binding.</text>
</comment>
<dbReference type="GO" id="GO:0009381">
    <property type="term" value="F:excinuclease ABC activity"/>
    <property type="evidence" value="ECO:0007669"/>
    <property type="project" value="UniProtKB-UniRule"/>
</dbReference>
<protein>
    <recommendedName>
        <fullName evidence="12 13">UvrABC system protein B</fullName>
        <shortName evidence="13">Protein UvrB</shortName>
    </recommendedName>
    <alternativeName>
        <fullName evidence="13">Excinuclease ABC subunit B</fullName>
    </alternativeName>
</protein>
<evidence type="ECO:0000256" key="11">
    <source>
        <dbReference type="ARBA" id="ARBA00026033"/>
    </source>
</evidence>
<comment type="subcellular location">
    <subcellularLocation>
        <location evidence="1 13 14">Cytoplasm</location>
    </subcellularLocation>
</comment>
<dbReference type="PANTHER" id="PTHR24029">
    <property type="entry name" value="UVRABC SYSTEM PROTEIN B"/>
    <property type="match status" value="1"/>
</dbReference>
<keyword evidence="9 13" id="KW-0234">DNA repair</keyword>
<keyword evidence="10 13" id="KW-0742">SOS response</keyword>
<dbReference type="GO" id="GO:0009380">
    <property type="term" value="C:excinuclease repair complex"/>
    <property type="evidence" value="ECO:0007669"/>
    <property type="project" value="InterPro"/>
</dbReference>
<dbReference type="EMBL" id="LT670846">
    <property type="protein sequence ID" value="SHK20615.1"/>
    <property type="molecule type" value="Genomic_DNA"/>
</dbReference>
<dbReference type="PROSITE" id="PS51194">
    <property type="entry name" value="HELICASE_CTER"/>
    <property type="match status" value="1"/>
</dbReference>
<proteinExistence type="inferred from homology"/>
<gene>
    <name evidence="13" type="primary">uvrB</name>
    <name evidence="18" type="ORF">SAMN05444391_0271</name>
</gene>
<dbReference type="InterPro" id="IPR001650">
    <property type="entry name" value="Helicase_C-like"/>
</dbReference>
<dbReference type="GO" id="GO:0016887">
    <property type="term" value="F:ATP hydrolysis activity"/>
    <property type="evidence" value="ECO:0007669"/>
    <property type="project" value="InterPro"/>
</dbReference>
<dbReference type="Pfam" id="PF12344">
    <property type="entry name" value="UvrB"/>
    <property type="match status" value="1"/>
</dbReference>
<feature type="domain" description="Helicase C-terminal" evidence="17">
    <location>
        <begin position="434"/>
        <end position="600"/>
    </location>
</feature>
<dbReference type="PROSITE" id="PS51192">
    <property type="entry name" value="HELICASE_ATP_BIND_1"/>
    <property type="match status" value="1"/>
</dbReference>
<evidence type="ECO:0000256" key="10">
    <source>
        <dbReference type="ARBA" id="ARBA00023236"/>
    </source>
</evidence>
<dbReference type="CDD" id="cd18790">
    <property type="entry name" value="SF2_C_UvrB"/>
    <property type="match status" value="1"/>
</dbReference>
<evidence type="ECO:0000313" key="18">
    <source>
        <dbReference type="EMBL" id="SHK20615.1"/>
    </source>
</evidence>
<feature type="domain" description="UVR" evidence="15">
    <location>
        <begin position="625"/>
        <end position="660"/>
    </location>
</feature>
<keyword evidence="7 13" id="KW-0067">ATP-binding</keyword>
<keyword evidence="3 13" id="KW-0963">Cytoplasm</keyword>
<dbReference type="GO" id="GO:0005737">
    <property type="term" value="C:cytoplasm"/>
    <property type="evidence" value="ECO:0007669"/>
    <property type="project" value="UniProtKB-SubCell"/>
</dbReference>
<evidence type="ECO:0000256" key="9">
    <source>
        <dbReference type="ARBA" id="ARBA00023204"/>
    </source>
</evidence>
<dbReference type="HAMAP" id="MF_00204">
    <property type="entry name" value="UvrB"/>
    <property type="match status" value="1"/>
</dbReference>
<reference evidence="18 19" key="1">
    <citation type="submission" date="2016-11" db="EMBL/GenBank/DDBJ databases">
        <authorList>
            <person name="Jaros S."/>
            <person name="Januszkiewicz K."/>
            <person name="Wedrychowicz H."/>
        </authorList>
    </citation>
    <scope>NUCLEOTIDE SEQUENCE [LARGE SCALE GENOMIC DNA]</scope>
    <source>
        <strain evidence="18 19">DSM 19557</strain>
    </source>
</reference>
<dbReference type="Pfam" id="PF02151">
    <property type="entry name" value="UVR"/>
    <property type="match status" value="1"/>
</dbReference>
<dbReference type="InterPro" id="IPR024759">
    <property type="entry name" value="UvrB_YAD/RRR_dom"/>
</dbReference>
<dbReference type="RefSeq" id="WP_079653462.1">
    <property type="nucleotide sequence ID" value="NZ_LT670846.1"/>
</dbReference>
<dbReference type="SMART" id="SM00487">
    <property type="entry name" value="DEXDc"/>
    <property type="match status" value="1"/>
</dbReference>